<dbReference type="SMART" id="SM00729">
    <property type="entry name" value="Elp3"/>
    <property type="match status" value="1"/>
</dbReference>
<feature type="domain" description="Radical SAM core" evidence="7">
    <location>
        <begin position="8"/>
        <end position="229"/>
    </location>
</feature>
<name>A0A7C1JX27_THERO</name>
<dbReference type="SFLD" id="SFLDG01386">
    <property type="entry name" value="main_SPASM_domain-containing"/>
    <property type="match status" value="1"/>
</dbReference>
<comment type="cofactor">
    <cofactor evidence="1">
        <name>[4Fe-4S] cluster</name>
        <dbReference type="ChEBI" id="CHEBI:49883"/>
    </cofactor>
</comment>
<evidence type="ECO:0000256" key="5">
    <source>
        <dbReference type="ARBA" id="ARBA00023004"/>
    </source>
</evidence>
<protein>
    <submittedName>
        <fullName evidence="8">Radical SAM protein</fullName>
    </submittedName>
</protein>
<dbReference type="InterPro" id="IPR007197">
    <property type="entry name" value="rSAM"/>
</dbReference>
<keyword evidence="4" id="KW-0479">Metal-binding</keyword>
<dbReference type="CDD" id="cd01335">
    <property type="entry name" value="Radical_SAM"/>
    <property type="match status" value="1"/>
</dbReference>
<accession>A0A7C1JX27</accession>
<dbReference type="GO" id="GO:0051539">
    <property type="term" value="F:4 iron, 4 sulfur cluster binding"/>
    <property type="evidence" value="ECO:0007669"/>
    <property type="project" value="UniProtKB-KW"/>
</dbReference>
<dbReference type="CDD" id="cd21123">
    <property type="entry name" value="SPASM_MftC-like"/>
    <property type="match status" value="1"/>
</dbReference>
<dbReference type="InterPro" id="IPR006638">
    <property type="entry name" value="Elp3/MiaA/NifB-like_rSAM"/>
</dbReference>
<dbReference type="SUPFAM" id="SSF102114">
    <property type="entry name" value="Radical SAM enzymes"/>
    <property type="match status" value="1"/>
</dbReference>
<dbReference type="InterPro" id="IPR017200">
    <property type="entry name" value="PqqE-like"/>
</dbReference>
<dbReference type="SFLD" id="SFLDS00029">
    <property type="entry name" value="Radical_SAM"/>
    <property type="match status" value="1"/>
</dbReference>
<dbReference type="InterPro" id="IPR058240">
    <property type="entry name" value="rSAM_sf"/>
</dbReference>
<dbReference type="PANTHER" id="PTHR11228:SF34">
    <property type="entry name" value="TUNGSTEN-CONTAINING ALDEHYDE FERREDOXIN OXIDOREDUCTASE COFACTOR MODIFYING PROTEIN"/>
    <property type="match status" value="1"/>
</dbReference>
<dbReference type="PROSITE" id="PS51918">
    <property type="entry name" value="RADICAL_SAM"/>
    <property type="match status" value="1"/>
</dbReference>
<dbReference type="SFLD" id="SFLDG01067">
    <property type="entry name" value="SPASM/twitch_domain_containing"/>
    <property type="match status" value="1"/>
</dbReference>
<dbReference type="InterPro" id="IPR013785">
    <property type="entry name" value="Aldolase_TIM"/>
</dbReference>
<dbReference type="PIRSF" id="PIRSF037420">
    <property type="entry name" value="PQQ_syn_pqqE"/>
    <property type="match status" value="1"/>
</dbReference>
<keyword evidence="3" id="KW-0949">S-adenosyl-L-methionine</keyword>
<sequence>MERRWQFAERPLLVYWELTRACQLACRHCRAEAVPWRHPRELSTDEGLQLLDALRGFGSPLPHLVLTGGDPLARPDLFELIAAARERGFAVSITPSGTYALTPDVLRRLREAGITTLALSLDGSTAERHDSLRGVEGSFVWTLTAARTARELGLPLQVNTLVCAETRDDLPAMLEFVWELGVERWSLFFLVPVGRGRLLSPLTPDEAEAVLTWLAEVTEQVPFAIKTTEAPFYRRVVAQRRARLGVSSSPISVRRGYGVRDGNGILFISHTGEVYPAGFLPLPVGDVRTNDVVHLYRSHPLFIALRDPDQFRGKCGRCEFRFVCGGSRARAWAATGDPLESDPLCPYQPGARTREATVFVD</sequence>
<organism evidence="8">
    <name type="scientific">Thermomicrobium roseum</name>
    <dbReference type="NCBI Taxonomy" id="500"/>
    <lineage>
        <taxon>Bacteria</taxon>
        <taxon>Pseudomonadati</taxon>
        <taxon>Thermomicrobiota</taxon>
        <taxon>Thermomicrobia</taxon>
        <taxon>Thermomicrobiales</taxon>
        <taxon>Thermomicrobiaceae</taxon>
        <taxon>Thermomicrobium</taxon>
    </lineage>
</organism>
<dbReference type="Pfam" id="PF04055">
    <property type="entry name" value="Radical_SAM"/>
    <property type="match status" value="1"/>
</dbReference>
<gene>
    <name evidence="8" type="ORF">ENP47_00780</name>
</gene>
<dbReference type="AlphaFoldDB" id="A0A7C1JX27"/>
<evidence type="ECO:0000256" key="2">
    <source>
        <dbReference type="ARBA" id="ARBA00022485"/>
    </source>
</evidence>
<reference evidence="8" key="1">
    <citation type="journal article" date="2020" name="mSystems">
        <title>Genome- and Community-Level Interaction Insights into Carbon Utilization and Element Cycling Functions of Hydrothermarchaeota in Hydrothermal Sediment.</title>
        <authorList>
            <person name="Zhou Z."/>
            <person name="Liu Y."/>
            <person name="Xu W."/>
            <person name="Pan J."/>
            <person name="Luo Z.H."/>
            <person name="Li M."/>
        </authorList>
    </citation>
    <scope>NUCLEOTIDE SEQUENCE [LARGE SCALE GENOMIC DNA]</scope>
    <source>
        <strain evidence="8">SpSt-222</strain>
    </source>
</reference>
<evidence type="ECO:0000256" key="6">
    <source>
        <dbReference type="ARBA" id="ARBA00023014"/>
    </source>
</evidence>
<keyword evidence="6" id="KW-0411">Iron-sulfur</keyword>
<dbReference type="GO" id="GO:0046872">
    <property type="term" value="F:metal ion binding"/>
    <property type="evidence" value="ECO:0007669"/>
    <property type="project" value="UniProtKB-KW"/>
</dbReference>
<proteinExistence type="predicted"/>
<dbReference type="GO" id="GO:0003824">
    <property type="term" value="F:catalytic activity"/>
    <property type="evidence" value="ECO:0007669"/>
    <property type="project" value="InterPro"/>
</dbReference>
<evidence type="ECO:0000313" key="8">
    <source>
        <dbReference type="EMBL" id="HEF64139.1"/>
    </source>
</evidence>
<evidence type="ECO:0000256" key="1">
    <source>
        <dbReference type="ARBA" id="ARBA00001966"/>
    </source>
</evidence>
<dbReference type="InterPro" id="IPR050377">
    <property type="entry name" value="Radical_SAM_PqqE_MftC-like"/>
</dbReference>
<dbReference type="EMBL" id="DSJL01000001">
    <property type="protein sequence ID" value="HEF64139.1"/>
    <property type="molecule type" value="Genomic_DNA"/>
</dbReference>
<dbReference type="Gene3D" id="3.20.20.70">
    <property type="entry name" value="Aldolase class I"/>
    <property type="match status" value="1"/>
</dbReference>
<comment type="caution">
    <text evidence="8">The sequence shown here is derived from an EMBL/GenBank/DDBJ whole genome shotgun (WGS) entry which is preliminary data.</text>
</comment>
<keyword evidence="2" id="KW-0004">4Fe-4S</keyword>
<evidence type="ECO:0000256" key="3">
    <source>
        <dbReference type="ARBA" id="ARBA00022691"/>
    </source>
</evidence>
<evidence type="ECO:0000259" key="7">
    <source>
        <dbReference type="PROSITE" id="PS51918"/>
    </source>
</evidence>
<dbReference type="PANTHER" id="PTHR11228">
    <property type="entry name" value="RADICAL SAM DOMAIN PROTEIN"/>
    <property type="match status" value="1"/>
</dbReference>
<keyword evidence="5" id="KW-0408">Iron</keyword>
<evidence type="ECO:0000256" key="4">
    <source>
        <dbReference type="ARBA" id="ARBA00022723"/>
    </source>
</evidence>